<comment type="caution">
    <text evidence="1">The sequence shown here is derived from an EMBL/GenBank/DDBJ whole genome shotgun (WGS) entry which is preliminary data.</text>
</comment>
<gene>
    <name evidence="1" type="ORF">GGD45_003457</name>
</gene>
<sequence>MSMLRSDFGSDPSECVCIIDAKSNMAIIPDAMNDVPNTEVSA</sequence>
<name>A0ABR6R1I9_RHITR</name>
<reference evidence="1 2" key="1">
    <citation type="submission" date="2020-08" db="EMBL/GenBank/DDBJ databases">
        <title>Genomic Encyclopedia of Type Strains, Phase IV (KMG-V): Genome sequencing to study the core and pangenomes of soil and plant-associated prokaryotes.</title>
        <authorList>
            <person name="Whitman W."/>
        </authorList>
    </citation>
    <scope>NUCLEOTIDE SEQUENCE [LARGE SCALE GENOMIC DNA]</scope>
    <source>
        <strain evidence="1 2">SEMIA 4059</strain>
    </source>
</reference>
<evidence type="ECO:0000313" key="2">
    <source>
        <dbReference type="Proteomes" id="UP000526625"/>
    </source>
</evidence>
<dbReference type="EMBL" id="JACHBF010000009">
    <property type="protein sequence ID" value="MBB6493031.1"/>
    <property type="molecule type" value="Genomic_DNA"/>
</dbReference>
<evidence type="ECO:0000313" key="1">
    <source>
        <dbReference type="EMBL" id="MBB6493031.1"/>
    </source>
</evidence>
<dbReference type="Proteomes" id="UP000526625">
    <property type="component" value="Unassembled WGS sequence"/>
</dbReference>
<proteinExistence type="predicted"/>
<accession>A0ABR6R1I9</accession>
<organism evidence="1 2">
    <name type="scientific">Rhizobium tropici</name>
    <dbReference type="NCBI Taxonomy" id="398"/>
    <lineage>
        <taxon>Bacteria</taxon>
        <taxon>Pseudomonadati</taxon>
        <taxon>Pseudomonadota</taxon>
        <taxon>Alphaproteobacteria</taxon>
        <taxon>Hyphomicrobiales</taxon>
        <taxon>Rhizobiaceae</taxon>
        <taxon>Rhizobium/Agrobacterium group</taxon>
        <taxon>Rhizobium</taxon>
    </lineage>
</organism>
<protein>
    <submittedName>
        <fullName evidence="1">Uncharacterized protein</fullName>
    </submittedName>
</protein>
<keyword evidence="2" id="KW-1185">Reference proteome</keyword>